<geneLocation type="plasmid" evidence="1 2">
    <name>p001</name>
</geneLocation>
<evidence type="ECO:0000313" key="2">
    <source>
        <dbReference type="Proteomes" id="UP000392064"/>
    </source>
</evidence>
<accession>A0A5Q2M9Y7</accession>
<dbReference type="GO" id="GO:0004803">
    <property type="term" value="F:transposase activity"/>
    <property type="evidence" value="ECO:0007669"/>
    <property type="project" value="InterPro"/>
</dbReference>
<name>A0A5Q2M9Y7_9ACTN</name>
<reference evidence="1 2" key="1">
    <citation type="submission" date="2019-11" db="EMBL/GenBank/DDBJ databases">
        <authorList>
            <person name="Li J."/>
        </authorList>
    </citation>
    <scope>NUCLEOTIDE SEQUENCE [LARGE SCALE GENOMIC DNA]</scope>
    <source>
        <strain evidence="1 2">MF47</strain>
        <plasmid evidence="1 2">p001</plasmid>
    </source>
</reference>
<sequence>MPAAKPEEFRRRAVELARSGDCPVAEIAKDLGVSESGLRRLTAQAEVEAGDRPGLTKDERSELVRLRRENRVQVMEIEILKRASAYLARENVFPTVGSCWSTNSPTTFLSR</sequence>
<organism evidence="1 2">
    <name type="scientific">Aeromicrobium yanjiei</name>
    <dbReference type="NCBI Taxonomy" id="2662028"/>
    <lineage>
        <taxon>Bacteria</taxon>
        <taxon>Bacillati</taxon>
        <taxon>Actinomycetota</taxon>
        <taxon>Actinomycetes</taxon>
        <taxon>Propionibacteriales</taxon>
        <taxon>Nocardioidaceae</taxon>
        <taxon>Aeromicrobium</taxon>
    </lineage>
</organism>
<dbReference type="Pfam" id="PF01527">
    <property type="entry name" value="HTH_Tnp_1"/>
    <property type="match status" value="1"/>
</dbReference>
<dbReference type="SUPFAM" id="SSF46689">
    <property type="entry name" value="Homeodomain-like"/>
    <property type="match status" value="1"/>
</dbReference>
<dbReference type="InterPro" id="IPR002514">
    <property type="entry name" value="Transposase_8"/>
</dbReference>
<keyword evidence="2" id="KW-1185">Reference proteome</keyword>
<proteinExistence type="predicted"/>
<dbReference type="AlphaFoldDB" id="A0A5Q2M9Y7"/>
<dbReference type="GO" id="GO:0006313">
    <property type="term" value="P:DNA transposition"/>
    <property type="evidence" value="ECO:0007669"/>
    <property type="project" value="InterPro"/>
</dbReference>
<evidence type="ECO:0000313" key="1">
    <source>
        <dbReference type="EMBL" id="QGG39917.1"/>
    </source>
</evidence>
<dbReference type="RefSeq" id="WP_153651191.1">
    <property type="nucleotide sequence ID" value="NZ_CP045736.1"/>
</dbReference>
<gene>
    <name evidence="1" type="ORF">GEV26_00180</name>
</gene>
<keyword evidence="1" id="KW-0614">Plasmid</keyword>
<dbReference type="InterPro" id="IPR009057">
    <property type="entry name" value="Homeodomain-like_sf"/>
</dbReference>
<dbReference type="EMBL" id="CP045736">
    <property type="protein sequence ID" value="QGG39917.1"/>
    <property type="molecule type" value="Genomic_DNA"/>
</dbReference>
<protein>
    <submittedName>
        <fullName evidence="1">Transposase</fullName>
    </submittedName>
</protein>
<dbReference type="KEGG" id="aef:GEV26_00180"/>
<dbReference type="GO" id="GO:0003677">
    <property type="term" value="F:DNA binding"/>
    <property type="evidence" value="ECO:0007669"/>
    <property type="project" value="InterPro"/>
</dbReference>
<dbReference type="Gene3D" id="1.10.10.60">
    <property type="entry name" value="Homeodomain-like"/>
    <property type="match status" value="1"/>
</dbReference>
<dbReference type="Proteomes" id="UP000392064">
    <property type="component" value="Plasmid p001"/>
</dbReference>